<comment type="caution">
    <text evidence="2">The sequence shown here is derived from an EMBL/GenBank/DDBJ whole genome shotgun (WGS) entry which is preliminary data.</text>
</comment>
<keyword evidence="1" id="KW-1133">Transmembrane helix</keyword>
<reference evidence="2" key="1">
    <citation type="journal article" date="2014" name="Front. Microbiol.">
        <title>High frequency of phylogenetically diverse reductive dehalogenase-homologous genes in deep subseafloor sedimentary metagenomes.</title>
        <authorList>
            <person name="Kawai M."/>
            <person name="Futagami T."/>
            <person name="Toyoda A."/>
            <person name="Takaki Y."/>
            <person name="Nishi S."/>
            <person name="Hori S."/>
            <person name="Arai W."/>
            <person name="Tsubouchi T."/>
            <person name="Morono Y."/>
            <person name="Uchiyama I."/>
            <person name="Ito T."/>
            <person name="Fujiyama A."/>
            <person name="Inagaki F."/>
            <person name="Takami H."/>
        </authorList>
    </citation>
    <scope>NUCLEOTIDE SEQUENCE</scope>
    <source>
        <strain evidence="2">Expedition CK06-06</strain>
    </source>
</reference>
<proteinExistence type="predicted"/>
<evidence type="ECO:0000256" key="1">
    <source>
        <dbReference type="SAM" id="Phobius"/>
    </source>
</evidence>
<sequence length="72" mass="7808">DEGKKTIVKEAIMNMECDTGASKAWQTAFDAAAKKAYSLQSFMTQFQTPIAIAIVLVAVFVGIAALWTQLPK</sequence>
<accession>X1AK42</accession>
<feature type="non-terminal residue" evidence="2">
    <location>
        <position position="1"/>
    </location>
</feature>
<dbReference type="EMBL" id="BART01019171">
    <property type="protein sequence ID" value="GAG82769.1"/>
    <property type="molecule type" value="Genomic_DNA"/>
</dbReference>
<name>X1AK42_9ZZZZ</name>
<evidence type="ECO:0000313" key="2">
    <source>
        <dbReference type="EMBL" id="GAG82769.1"/>
    </source>
</evidence>
<feature type="transmembrane region" description="Helical" evidence="1">
    <location>
        <begin position="46"/>
        <end position="67"/>
    </location>
</feature>
<protein>
    <submittedName>
        <fullName evidence="2">Uncharacterized protein</fullName>
    </submittedName>
</protein>
<keyword evidence="1" id="KW-0472">Membrane</keyword>
<dbReference type="AlphaFoldDB" id="X1AK42"/>
<keyword evidence="1" id="KW-0812">Transmembrane</keyword>
<gene>
    <name evidence="2" type="ORF">S01H4_35953</name>
</gene>
<organism evidence="2">
    <name type="scientific">marine sediment metagenome</name>
    <dbReference type="NCBI Taxonomy" id="412755"/>
    <lineage>
        <taxon>unclassified sequences</taxon>
        <taxon>metagenomes</taxon>
        <taxon>ecological metagenomes</taxon>
    </lineage>
</organism>